<keyword evidence="4" id="KW-1133">Transmembrane helix</keyword>
<dbReference type="InterPro" id="IPR002110">
    <property type="entry name" value="Ankyrin_rpt"/>
</dbReference>
<protein>
    <submittedName>
        <fullName evidence="5">Ankyrin repeat-containing protein</fullName>
    </submittedName>
</protein>
<keyword evidence="7" id="KW-1185">Reference proteome</keyword>
<dbReference type="Proteomes" id="UP000018208">
    <property type="component" value="Unassembled WGS sequence"/>
</dbReference>
<dbReference type="VEuPathDB" id="GiardiaDB:SS50377_21190"/>
<dbReference type="AlphaFoldDB" id="V6LJS1"/>
<keyword evidence="4" id="KW-0472">Membrane</keyword>
<dbReference type="Pfam" id="PF12796">
    <property type="entry name" value="Ank_2"/>
    <property type="match status" value="2"/>
</dbReference>
<feature type="transmembrane region" description="Helical" evidence="4">
    <location>
        <begin position="360"/>
        <end position="376"/>
    </location>
</feature>
<dbReference type="InterPro" id="IPR051165">
    <property type="entry name" value="Multifunctional_ANK_Repeat"/>
</dbReference>
<dbReference type="PANTHER" id="PTHR24123:SF33">
    <property type="entry name" value="PROTEIN HOS4"/>
    <property type="match status" value="1"/>
</dbReference>
<evidence type="ECO:0000256" key="1">
    <source>
        <dbReference type="ARBA" id="ARBA00022737"/>
    </source>
</evidence>
<feature type="transmembrane region" description="Helical" evidence="4">
    <location>
        <begin position="47"/>
        <end position="65"/>
    </location>
</feature>
<dbReference type="InterPro" id="IPR036770">
    <property type="entry name" value="Ankyrin_rpt-contain_sf"/>
</dbReference>
<keyword evidence="2 3" id="KW-0040">ANK repeat</keyword>
<feature type="transmembrane region" description="Helical" evidence="4">
    <location>
        <begin position="269"/>
        <end position="288"/>
    </location>
</feature>
<evidence type="ECO:0000256" key="2">
    <source>
        <dbReference type="ARBA" id="ARBA00023043"/>
    </source>
</evidence>
<feature type="transmembrane region" description="Helical" evidence="4">
    <location>
        <begin position="300"/>
        <end position="315"/>
    </location>
</feature>
<organism evidence="5">
    <name type="scientific">Spironucleus salmonicida</name>
    <dbReference type="NCBI Taxonomy" id="348837"/>
    <lineage>
        <taxon>Eukaryota</taxon>
        <taxon>Metamonada</taxon>
        <taxon>Diplomonadida</taxon>
        <taxon>Hexamitidae</taxon>
        <taxon>Hexamitinae</taxon>
        <taxon>Spironucleus</taxon>
    </lineage>
</organism>
<dbReference type="SUPFAM" id="SSF48403">
    <property type="entry name" value="Ankyrin repeat"/>
    <property type="match status" value="1"/>
</dbReference>
<feature type="transmembrane region" description="Helical" evidence="4">
    <location>
        <begin position="192"/>
        <end position="211"/>
    </location>
</feature>
<dbReference type="SMART" id="SM00248">
    <property type="entry name" value="ANK"/>
    <property type="match status" value="4"/>
</dbReference>
<feature type="repeat" description="ANK" evidence="3">
    <location>
        <begin position="500"/>
        <end position="532"/>
    </location>
</feature>
<evidence type="ECO:0000313" key="6">
    <source>
        <dbReference type="EMBL" id="KAH0577836.1"/>
    </source>
</evidence>
<proteinExistence type="predicted"/>
<dbReference type="Gene3D" id="1.25.40.20">
    <property type="entry name" value="Ankyrin repeat-containing domain"/>
    <property type="match status" value="1"/>
</dbReference>
<dbReference type="OrthoDB" id="5314041at2759"/>
<feature type="transmembrane region" description="Helical" evidence="4">
    <location>
        <begin position="321"/>
        <end position="339"/>
    </location>
</feature>
<name>V6LJS1_9EUKA</name>
<dbReference type="PANTHER" id="PTHR24123">
    <property type="entry name" value="ANKYRIN REPEAT-CONTAINING"/>
    <property type="match status" value="1"/>
</dbReference>
<accession>V6LJS1</accession>
<reference evidence="6" key="2">
    <citation type="submission" date="2020-12" db="EMBL/GenBank/DDBJ databases">
        <title>New Spironucleus salmonicida genome in near-complete chromosomes.</title>
        <authorList>
            <person name="Xu F."/>
            <person name="Kurt Z."/>
            <person name="Jimenez-Gonzalez A."/>
            <person name="Astvaldsson A."/>
            <person name="Andersson J.O."/>
            <person name="Svard S.G."/>
        </authorList>
    </citation>
    <scope>NUCLEOTIDE SEQUENCE</scope>
    <source>
        <strain evidence="6">ATCC 50377</strain>
    </source>
</reference>
<gene>
    <name evidence="5" type="ORF">SS50377_16273</name>
    <name evidence="6" type="ORF">SS50377_21190</name>
</gene>
<evidence type="ECO:0000313" key="7">
    <source>
        <dbReference type="Proteomes" id="UP000018208"/>
    </source>
</evidence>
<keyword evidence="1" id="KW-0677">Repeat</keyword>
<evidence type="ECO:0000256" key="4">
    <source>
        <dbReference type="SAM" id="Phobius"/>
    </source>
</evidence>
<dbReference type="EMBL" id="KI546130">
    <property type="protein sequence ID" value="EST43966.1"/>
    <property type="molecule type" value="Genomic_DNA"/>
</dbReference>
<reference evidence="5 6" key="1">
    <citation type="journal article" date="2014" name="PLoS Genet.">
        <title>The Genome of Spironucleus salmonicida Highlights a Fish Pathogen Adapted to Fluctuating Environments.</title>
        <authorList>
            <person name="Xu F."/>
            <person name="Jerlstrom-Hultqvist J."/>
            <person name="Einarsson E."/>
            <person name="Astvaldsson A."/>
            <person name="Svard S.G."/>
            <person name="Andersson J.O."/>
        </authorList>
    </citation>
    <scope>NUCLEOTIDE SEQUENCE</scope>
    <source>
        <strain evidence="6">ATCC 50377</strain>
    </source>
</reference>
<evidence type="ECO:0000313" key="5">
    <source>
        <dbReference type="EMBL" id="EST43966.1"/>
    </source>
</evidence>
<sequence>MHLLNFCILCIISRKSLLKPISYQQSIINYFDPLIIIGLSNIEANKLEYSITAIIIFVICSYNLVTQNNTVVSASNIFNLYCLLCFRIREFQMSQVEITQLVIIISSRIIQTQYSSLIVNLSSEAFMLILVWLQMDGHFTANESLLISFCFLCVFKLKDYILNPPEIILRKIFQSISLFGLIQIMIHHINYLRQFMSIMLLLTALIAMNDLPDANFDDEGQIVPKLDIDAEEPFSHTERMIRKSVFLLDKVMLYFTTMHGFYYFSQGSIIIFTLLFIIFNIFMFLISIYTNKEQYLQDNRIFGCTILITVIFVKYQQYLQYFTLFTAILTFLLFVKKLITLTQDQQNLNNDAARQAQSDFSNYFLLCIVISLVYLSTCTSTLSYYSFASLSLFIFYMQILSEMTVNGPESFLALFGLYNLLESLKKYNFTTERGVYHCLLTAAKSNQIRFFISLKSQISIAQNSGKESIAHAASEYGSLQILNFLIKNQLYQHFEKQKFEGKTPLDMAAAFSTPRIVKLLLQQNTRTFEVNLPTPLHFASNHGNYRVIFLLNKFVGRKDHNGRTALQCAAMHNYWKMIKYLDTEILIRDDFGRSARQVAALYQSWKIMNMLPSGNLDLVGNGDEYYEFNKIGNYFTDGKQDVFGRNQEIIQTQLDRIEQNLWK</sequence>
<dbReference type="EMBL" id="AUWU02000001">
    <property type="protein sequence ID" value="KAH0577836.1"/>
    <property type="molecule type" value="Genomic_DNA"/>
</dbReference>
<evidence type="ECO:0000256" key="3">
    <source>
        <dbReference type="PROSITE-ProRule" id="PRU00023"/>
    </source>
</evidence>
<dbReference type="PROSITE" id="PS50088">
    <property type="entry name" value="ANK_REPEAT"/>
    <property type="match status" value="1"/>
</dbReference>
<keyword evidence="4" id="KW-0812">Transmembrane</keyword>